<dbReference type="Pfam" id="PF20720">
    <property type="entry name" value="nSTAND3"/>
    <property type="match status" value="1"/>
</dbReference>
<dbReference type="Proteomes" id="UP001195483">
    <property type="component" value="Unassembled WGS sequence"/>
</dbReference>
<feature type="domain" description="Novel STAND NTPase 3" evidence="1">
    <location>
        <begin position="24"/>
        <end position="78"/>
    </location>
</feature>
<dbReference type="InterPro" id="IPR049050">
    <property type="entry name" value="nSTAND3"/>
</dbReference>
<gene>
    <name evidence="2" type="ORF">CHS0354_017153</name>
</gene>
<evidence type="ECO:0000313" key="2">
    <source>
        <dbReference type="EMBL" id="KAK3602711.1"/>
    </source>
</evidence>
<name>A0AAE0T308_9BIVA</name>
<reference evidence="2" key="1">
    <citation type="journal article" date="2021" name="Genome Biol. Evol.">
        <title>A High-Quality Reference Genome for a Parasitic Bivalve with Doubly Uniparental Inheritance (Bivalvia: Unionida).</title>
        <authorList>
            <person name="Smith C.H."/>
        </authorList>
    </citation>
    <scope>NUCLEOTIDE SEQUENCE</scope>
    <source>
        <strain evidence="2">CHS0354</strain>
    </source>
</reference>
<comment type="caution">
    <text evidence="2">The sequence shown here is derived from an EMBL/GenBank/DDBJ whole genome shotgun (WGS) entry which is preliminary data.</text>
</comment>
<proteinExistence type="predicted"/>
<reference evidence="2" key="2">
    <citation type="journal article" date="2021" name="Genome Biol. Evol.">
        <title>Developing a high-quality reference genome for a parasitic bivalve with doubly uniparental inheritance (Bivalvia: Unionida).</title>
        <authorList>
            <person name="Smith C.H."/>
        </authorList>
    </citation>
    <scope>NUCLEOTIDE SEQUENCE</scope>
    <source>
        <strain evidence="2">CHS0354</strain>
        <tissue evidence="2">Mantle</tissue>
    </source>
</reference>
<evidence type="ECO:0000313" key="3">
    <source>
        <dbReference type="Proteomes" id="UP001195483"/>
    </source>
</evidence>
<reference evidence="2" key="3">
    <citation type="submission" date="2023-05" db="EMBL/GenBank/DDBJ databases">
        <authorList>
            <person name="Smith C.H."/>
        </authorList>
    </citation>
    <scope>NUCLEOTIDE SEQUENCE</scope>
    <source>
        <strain evidence="2">CHS0354</strain>
        <tissue evidence="2">Mantle</tissue>
    </source>
</reference>
<dbReference type="AlphaFoldDB" id="A0AAE0T308"/>
<protein>
    <recommendedName>
        <fullName evidence="1">Novel STAND NTPase 3 domain-containing protein</fullName>
    </recommendedName>
</protein>
<accession>A0AAE0T308</accession>
<evidence type="ECO:0000259" key="1">
    <source>
        <dbReference type="Pfam" id="PF20720"/>
    </source>
</evidence>
<organism evidence="2 3">
    <name type="scientific">Potamilus streckersoni</name>
    <dbReference type="NCBI Taxonomy" id="2493646"/>
    <lineage>
        <taxon>Eukaryota</taxon>
        <taxon>Metazoa</taxon>
        <taxon>Spiralia</taxon>
        <taxon>Lophotrochozoa</taxon>
        <taxon>Mollusca</taxon>
        <taxon>Bivalvia</taxon>
        <taxon>Autobranchia</taxon>
        <taxon>Heteroconchia</taxon>
        <taxon>Palaeoheterodonta</taxon>
        <taxon>Unionida</taxon>
        <taxon>Unionoidea</taxon>
        <taxon>Unionidae</taxon>
        <taxon>Ambleminae</taxon>
        <taxon>Lampsilini</taxon>
        <taxon>Potamilus</taxon>
    </lineage>
</organism>
<dbReference type="InterPro" id="IPR027417">
    <property type="entry name" value="P-loop_NTPase"/>
</dbReference>
<keyword evidence="3" id="KW-1185">Reference proteome</keyword>
<dbReference type="SUPFAM" id="SSF52540">
    <property type="entry name" value="P-loop containing nucleoside triphosphate hydrolases"/>
    <property type="match status" value="1"/>
</dbReference>
<sequence length="80" mass="9154">MLGTKNLMKARTELHERNHSDVHVRTRAFDHARDILLQEKHLVLKGKPGEGKTYLALSLVADLIEMDKEISPVEINNTHE</sequence>
<dbReference type="EMBL" id="JAEAOA010001055">
    <property type="protein sequence ID" value="KAK3602711.1"/>
    <property type="molecule type" value="Genomic_DNA"/>
</dbReference>